<evidence type="ECO:0000256" key="12">
    <source>
        <dbReference type="ARBA" id="ARBA00031158"/>
    </source>
</evidence>
<evidence type="ECO:0000313" key="17">
    <source>
        <dbReference type="EMBL" id="MBB4924914.1"/>
    </source>
</evidence>
<dbReference type="SUPFAM" id="SSF51905">
    <property type="entry name" value="FAD/NAD(P)-binding domain"/>
    <property type="match status" value="2"/>
</dbReference>
<keyword evidence="7" id="KW-0274">FAD</keyword>
<comment type="cofactor">
    <cofactor evidence="1">
        <name>FAD</name>
        <dbReference type="ChEBI" id="CHEBI:57692"/>
    </cofactor>
</comment>
<keyword evidence="6" id="KW-0285">Flavoprotein</keyword>
<comment type="pathway">
    <text evidence="2">Siderophore biosynthesis.</text>
</comment>
<evidence type="ECO:0000313" key="18">
    <source>
        <dbReference type="Proteomes" id="UP000540506"/>
    </source>
</evidence>
<dbReference type="RefSeq" id="WP_184936782.1">
    <property type="nucleotide sequence ID" value="NZ_JACHJV010000001.1"/>
</dbReference>
<protein>
    <recommendedName>
        <fullName evidence="5">L-lysine N6-monooxygenase MbtG</fullName>
        <ecNumber evidence="4">1.14.13.59</ecNumber>
    </recommendedName>
    <alternativeName>
        <fullName evidence="14">Lysine 6-N-hydroxylase</fullName>
    </alternativeName>
    <alternativeName>
        <fullName evidence="13">Lysine N6-hydroxylase</fullName>
    </alternativeName>
    <alternativeName>
        <fullName evidence="11">Lysine-N-oxygenase</fullName>
    </alternativeName>
    <alternativeName>
        <fullName evidence="12">Mycobactin synthase protein G</fullName>
    </alternativeName>
</protein>
<name>A0A7W7VWP8_KITKI</name>
<dbReference type="AlphaFoldDB" id="A0A7W7VWP8"/>
<evidence type="ECO:0000256" key="6">
    <source>
        <dbReference type="ARBA" id="ARBA00022630"/>
    </source>
</evidence>
<evidence type="ECO:0000256" key="5">
    <source>
        <dbReference type="ARBA" id="ARBA00016406"/>
    </source>
</evidence>
<accession>A0A7W7VWP8</accession>
<keyword evidence="10" id="KW-0503">Monooxygenase</keyword>
<dbReference type="PANTHER" id="PTHR42802:SF1">
    <property type="entry name" value="L-ORNITHINE N(5)-MONOOXYGENASE"/>
    <property type="match status" value="1"/>
</dbReference>
<evidence type="ECO:0000256" key="1">
    <source>
        <dbReference type="ARBA" id="ARBA00001974"/>
    </source>
</evidence>
<comment type="catalytic activity">
    <reaction evidence="15">
        <text>L-lysine + NADPH + O2 = N(6)-hydroxy-L-lysine + NADP(+) + H2O</text>
        <dbReference type="Rhea" id="RHEA:23228"/>
        <dbReference type="ChEBI" id="CHEBI:15377"/>
        <dbReference type="ChEBI" id="CHEBI:15379"/>
        <dbReference type="ChEBI" id="CHEBI:32551"/>
        <dbReference type="ChEBI" id="CHEBI:57783"/>
        <dbReference type="ChEBI" id="CHEBI:57820"/>
        <dbReference type="ChEBI" id="CHEBI:58349"/>
        <dbReference type="EC" id="1.14.13.59"/>
    </reaction>
</comment>
<dbReference type="InterPro" id="IPR036188">
    <property type="entry name" value="FAD/NAD-bd_sf"/>
</dbReference>
<dbReference type="PANTHER" id="PTHR42802">
    <property type="entry name" value="MONOOXYGENASE"/>
    <property type="match status" value="1"/>
</dbReference>
<evidence type="ECO:0000256" key="8">
    <source>
        <dbReference type="ARBA" id="ARBA00022857"/>
    </source>
</evidence>
<proteinExistence type="inferred from homology"/>
<keyword evidence="18" id="KW-1185">Reference proteome</keyword>
<dbReference type="Pfam" id="PF13434">
    <property type="entry name" value="Lys_Orn_oxgnase"/>
    <property type="match status" value="1"/>
</dbReference>
<reference evidence="17 18" key="1">
    <citation type="submission" date="2020-08" db="EMBL/GenBank/DDBJ databases">
        <title>Sequencing the genomes of 1000 actinobacteria strains.</title>
        <authorList>
            <person name="Klenk H.-P."/>
        </authorList>
    </citation>
    <scope>NUCLEOTIDE SEQUENCE [LARGE SCALE GENOMIC DNA]</scope>
    <source>
        <strain evidence="17 18">DSM 41654</strain>
    </source>
</reference>
<gene>
    <name evidence="17" type="ORF">FHR34_003907</name>
</gene>
<dbReference type="InterPro" id="IPR025700">
    <property type="entry name" value="Lys/Orn_oxygenase"/>
</dbReference>
<evidence type="ECO:0000256" key="16">
    <source>
        <dbReference type="SAM" id="MobiDB-lite"/>
    </source>
</evidence>
<evidence type="ECO:0000256" key="3">
    <source>
        <dbReference type="ARBA" id="ARBA00007588"/>
    </source>
</evidence>
<dbReference type="Gene3D" id="3.50.50.60">
    <property type="entry name" value="FAD/NAD(P)-binding domain"/>
    <property type="match status" value="1"/>
</dbReference>
<feature type="region of interest" description="Disordered" evidence="16">
    <location>
        <begin position="1"/>
        <end position="21"/>
    </location>
</feature>
<organism evidence="17 18">
    <name type="scientific">Kitasatospora kifunensis</name>
    <name type="common">Streptomyces kifunensis</name>
    <dbReference type="NCBI Taxonomy" id="58351"/>
    <lineage>
        <taxon>Bacteria</taxon>
        <taxon>Bacillati</taxon>
        <taxon>Actinomycetota</taxon>
        <taxon>Actinomycetes</taxon>
        <taxon>Kitasatosporales</taxon>
        <taxon>Streptomycetaceae</taxon>
        <taxon>Kitasatospora</taxon>
    </lineage>
</organism>
<dbReference type="EC" id="1.14.13.59" evidence="4"/>
<evidence type="ECO:0000256" key="4">
    <source>
        <dbReference type="ARBA" id="ARBA00013076"/>
    </source>
</evidence>
<sequence>MPTRFGVTPPPEGGGQPLPHHEVAGLGAGPANLSLAALGVNQLPGGIALFERREGPAWHPGLLGSGTQLQTSWIKDLVSLADPCNRLSFLNYLVSTGRIYAFLNAQYDSIPRLEYARYLAWASGELGCVRYGTPIEEVDYAGGRFVLSGQGGAVATADHVVFGLGTRPDVPSCFVGQEESEGVVLAEQLESHLGTVSSKPYEQVIVVGGGQTGAECVLNLLQRGYRDIRWIGRRPWFAPMDDSPSANDFYRPTYLRFFQGLPEGVRERYAAEQTLTSDGVSMATLQQLYQANYEASLREGRSPVMMLPGRSVVEAAQRHGTVALWCERDWGGRERHAARFVVLATGRRSTPLPLSARLLELMETDAAGEPVIDSDYSIRWKHSETHRLYVQNRSRVGHGLADPNLSLLAVRSAVILNSLLDRQAFAIRDEQMSTVWA</sequence>
<evidence type="ECO:0000256" key="13">
    <source>
        <dbReference type="ARBA" id="ARBA00032493"/>
    </source>
</evidence>
<keyword evidence="9 17" id="KW-0560">Oxidoreductase</keyword>
<evidence type="ECO:0000256" key="10">
    <source>
        <dbReference type="ARBA" id="ARBA00023033"/>
    </source>
</evidence>
<keyword evidence="8" id="KW-0521">NADP</keyword>
<dbReference type="Proteomes" id="UP000540506">
    <property type="component" value="Unassembled WGS sequence"/>
</dbReference>
<evidence type="ECO:0000256" key="2">
    <source>
        <dbReference type="ARBA" id="ARBA00004924"/>
    </source>
</evidence>
<dbReference type="EMBL" id="JACHJV010000001">
    <property type="protein sequence ID" value="MBB4924914.1"/>
    <property type="molecule type" value="Genomic_DNA"/>
</dbReference>
<evidence type="ECO:0000256" key="14">
    <source>
        <dbReference type="ARBA" id="ARBA00032738"/>
    </source>
</evidence>
<comment type="similarity">
    <text evidence="3">Belongs to the lysine N(6)-hydroxylase/L-ornithine N(5)-oxygenase family.</text>
</comment>
<evidence type="ECO:0000256" key="7">
    <source>
        <dbReference type="ARBA" id="ARBA00022827"/>
    </source>
</evidence>
<evidence type="ECO:0000256" key="15">
    <source>
        <dbReference type="ARBA" id="ARBA00048407"/>
    </source>
</evidence>
<comment type="caution">
    <text evidence="17">The sequence shown here is derived from an EMBL/GenBank/DDBJ whole genome shotgun (WGS) entry which is preliminary data.</text>
</comment>
<dbReference type="GO" id="GO:0047091">
    <property type="term" value="F:L-lysine 6-monooxygenase (NADPH) activity"/>
    <property type="evidence" value="ECO:0007669"/>
    <property type="project" value="UniProtKB-EC"/>
</dbReference>
<evidence type="ECO:0000256" key="11">
    <source>
        <dbReference type="ARBA" id="ARBA00029939"/>
    </source>
</evidence>
<evidence type="ECO:0000256" key="9">
    <source>
        <dbReference type="ARBA" id="ARBA00023002"/>
    </source>
</evidence>